<dbReference type="InterPro" id="IPR035967">
    <property type="entry name" value="SWAP/Surp_sf"/>
</dbReference>
<feature type="compositionally biased region" description="Polar residues" evidence="3">
    <location>
        <begin position="357"/>
        <end position="369"/>
    </location>
</feature>
<feature type="compositionally biased region" description="Basic and acidic residues" evidence="3">
    <location>
        <begin position="1271"/>
        <end position="1283"/>
    </location>
</feature>
<feature type="compositionally biased region" description="Polar residues" evidence="3">
    <location>
        <begin position="819"/>
        <end position="831"/>
    </location>
</feature>
<dbReference type="SUPFAM" id="SSF109905">
    <property type="entry name" value="Surp module (SWAP domain)"/>
    <property type="match status" value="1"/>
</dbReference>
<dbReference type="PANTHER" id="PTHR36886">
    <property type="entry name" value="PROTEIN FRIGIDA-ESSENTIAL 1"/>
    <property type="match status" value="1"/>
</dbReference>
<feature type="compositionally biased region" description="Basic residues" evidence="3">
    <location>
        <begin position="1224"/>
        <end position="1239"/>
    </location>
</feature>
<dbReference type="InterPro" id="IPR000061">
    <property type="entry name" value="Surp"/>
</dbReference>
<feature type="compositionally biased region" description="Basic and acidic residues" evidence="3">
    <location>
        <begin position="277"/>
        <end position="293"/>
    </location>
</feature>
<reference evidence="6" key="1">
    <citation type="journal article" date="2022" name="Front. Genet.">
        <title>Chromosome-Scale Assembly of the Dendrobium nobile Genome Provides Insights Into the Molecular Mechanism of the Biosynthesis of the Medicinal Active Ingredient of Dendrobium.</title>
        <authorList>
            <person name="Xu Q."/>
            <person name="Niu S.-C."/>
            <person name="Li K.-L."/>
            <person name="Zheng P.-J."/>
            <person name="Zhang X.-J."/>
            <person name="Jia Y."/>
            <person name="Liu Y."/>
            <person name="Niu Y.-X."/>
            <person name="Yu L.-H."/>
            <person name="Chen D.-F."/>
            <person name="Zhang G.-Q."/>
        </authorList>
    </citation>
    <scope>NUCLEOTIDE SEQUENCE</scope>
    <source>
        <tissue evidence="6">Leaf</tissue>
    </source>
</reference>
<feature type="compositionally biased region" description="Basic and acidic residues" evidence="3">
    <location>
        <begin position="766"/>
        <end position="775"/>
    </location>
</feature>
<feature type="region of interest" description="Disordered" evidence="3">
    <location>
        <begin position="764"/>
        <end position="793"/>
    </location>
</feature>
<feature type="zinc finger region" description="C3H1-type" evidence="2">
    <location>
        <begin position="577"/>
        <end position="604"/>
    </location>
</feature>
<dbReference type="GO" id="GO:0008270">
    <property type="term" value="F:zinc ion binding"/>
    <property type="evidence" value="ECO:0007669"/>
    <property type="project" value="UniProtKB-KW"/>
</dbReference>
<evidence type="ECO:0000259" key="4">
    <source>
        <dbReference type="PROSITE" id="PS50103"/>
    </source>
</evidence>
<dbReference type="SMART" id="SM00648">
    <property type="entry name" value="SWAP"/>
    <property type="match status" value="1"/>
</dbReference>
<feature type="region of interest" description="Disordered" evidence="3">
    <location>
        <begin position="406"/>
        <end position="472"/>
    </location>
</feature>
<keyword evidence="2" id="KW-0479">Metal-binding</keyword>
<feature type="region of interest" description="Disordered" evidence="3">
    <location>
        <begin position="686"/>
        <end position="708"/>
    </location>
</feature>
<dbReference type="InterPro" id="IPR052650">
    <property type="entry name" value="Zinc_finger_CCCH"/>
</dbReference>
<evidence type="ECO:0000256" key="1">
    <source>
        <dbReference type="ARBA" id="ARBA00022664"/>
    </source>
</evidence>
<protein>
    <submittedName>
        <fullName evidence="6">Uncharacterized protein</fullName>
    </submittedName>
</protein>
<dbReference type="Proteomes" id="UP000829196">
    <property type="component" value="Unassembled WGS sequence"/>
</dbReference>
<proteinExistence type="predicted"/>
<evidence type="ECO:0000256" key="3">
    <source>
        <dbReference type="SAM" id="MobiDB-lite"/>
    </source>
</evidence>
<dbReference type="InterPro" id="IPR000571">
    <property type="entry name" value="Znf_CCCH"/>
</dbReference>
<dbReference type="OrthoDB" id="1935339at2759"/>
<gene>
    <name evidence="6" type="ORF">KFK09_004573</name>
</gene>
<dbReference type="Gene3D" id="1.10.10.790">
    <property type="entry name" value="Surp module"/>
    <property type="match status" value="1"/>
</dbReference>
<accession>A0A8T3C6G5</accession>
<evidence type="ECO:0000313" key="7">
    <source>
        <dbReference type="Proteomes" id="UP000829196"/>
    </source>
</evidence>
<feature type="region of interest" description="Disordered" evidence="3">
    <location>
        <begin position="1209"/>
        <end position="1242"/>
    </location>
</feature>
<feature type="compositionally biased region" description="Basic and acidic residues" evidence="3">
    <location>
        <begin position="461"/>
        <end position="472"/>
    </location>
</feature>
<dbReference type="Pfam" id="PF01805">
    <property type="entry name" value="Surp"/>
    <property type="match status" value="1"/>
</dbReference>
<feature type="region of interest" description="Disordered" evidence="3">
    <location>
        <begin position="1259"/>
        <end position="1286"/>
    </location>
</feature>
<dbReference type="GO" id="GO:0006397">
    <property type="term" value="P:mRNA processing"/>
    <property type="evidence" value="ECO:0007669"/>
    <property type="project" value="UniProtKB-KW"/>
</dbReference>
<keyword evidence="7" id="KW-1185">Reference proteome</keyword>
<feature type="region of interest" description="Disordered" evidence="3">
    <location>
        <begin position="340"/>
        <end position="369"/>
    </location>
</feature>
<feature type="compositionally biased region" description="Basic residues" evidence="3">
    <location>
        <begin position="533"/>
        <end position="561"/>
    </location>
</feature>
<evidence type="ECO:0000256" key="2">
    <source>
        <dbReference type="PROSITE-ProRule" id="PRU00723"/>
    </source>
</evidence>
<dbReference type="EMBL" id="JAGYWB010000004">
    <property type="protein sequence ID" value="KAI0525181.1"/>
    <property type="molecule type" value="Genomic_DNA"/>
</dbReference>
<keyword evidence="2" id="KW-0863">Zinc-finger</keyword>
<feature type="domain" description="SURP motif" evidence="5">
    <location>
        <begin position="104"/>
        <end position="152"/>
    </location>
</feature>
<organism evidence="6 7">
    <name type="scientific">Dendrobium nobile</name>
    <name type="common">Orchid</name>
    <dbReference type="NCBI Taxonomy" id="94219"/>
    <lineage>
        <taxon>Eukaryota</taxon>
        <taxon>Viridiplantae</taxon>
        <taxon>Streptophyta</taxon>
        <taxon>Embryophyta</taxon>
        <taxon>Tracheophyta</taxon>
        <taxon>Spermatophyta</taxon>
        <taxon>Magnoliopsida</taxon>
        <taxon>Liliopsida</taxon>
        <taxon>Asparagales</taxon>
        <taxon>Orchidaceae</taxon>
        <taxon>Epidendroideae</taxon>
        <taxon>Malaxideae</taxon>
        <taxon>Dendrobiinae</taxon>
        <taxon>Dendrobium</taxon>
    </lineage>
</organism>
<dbReference type="PROSITE" id="PS50128">
    <property type="entry name" value="SURP"/>
    <property type="match status" value="1"/>
</dbReference>
<sequence length="1392" mass="153305">MPIHLQFHPRHHLHLPTTVISSTTSTVTSCPNPALDVFQSDSLQVLATDSKADSSALELDNAPVHLADVSEGSREWNKDPLVDGEASENLALPPPRPDEGVVRSIEVLCQFIAKVGPDFENIARSKEAGNPHFTFLFGGEPGSAAAIGHEYFQWVKKKYLAVMESPKGLKPKVLPISTLTADDSSQSGNLDCVDGVHSPATSDMEMEDDITLADIGKGISNTNEESAVSTHEGSYASENVEKQIHAMIPVASGASSPTLSLMDAEDEKESSVFEDVSPERGSPDIAGLDDRTHASSRFPTEDSIEGKVLLNTEDVKSQETSGMFLKYGSPFRLIQDYASDESDENVRSDNDEDFNPISPSLAPTTGTSSLQQDRLSELCSNFGGQGSAAVAIESVDNTTLCELLPSIPQGAGRSPDKSSPSNSISHFDTMSKTIDPDNHPVENLSNDGRETSRPSPEYDALEGRKMDADQETLEFHSKESLMEKQASHDVDEFGRLIRKGVSGSDSDESQYSKKHIKRGRSRSRSLSRSPQGGRRKRRSRSLRRRDTRSHSHSWSPKRGRSKSPPSFRTNMSARRGRDQLPECLNFNRGRCFRGASCRFLHRDFRLQPYMPRRYQDPRKHRYLDSSDDASLLSISRNDNAGTPELQAEKSNKLIEARDYEKHVYKEQYDTGIGTAVLKLSDGKDELAPTSETEDAANQVSQEMNGSRELEPPVERILLSLEGESTKLQMESSESKQVDHAIFEQPSSGEAVSFQPSQLTTQVNISEAEKSSEHAHALASSASHPLPVQTSHSANDSIQPLTCQMNVGENIAAEATTGLNSATPTHSQNVTPTKPPVQPLHEESSPHFLTSGANFQPPQPFPPAHILNDNLNGPFSSQHFKENVMPPISYQSQLPQSHMLYPPPPPLPSNFLPNNALQPNLTWSDLNPTTPQNMFTLLSRPPFPSSEPTHMHQPNAMPPRNSFMPSVRPYPSGEIPGSRPSDFYPPSFYSMSSGHPPRPQPFPNEQGMIQVQNQGLNPSSSLPLLRPFQGEEISMPRIRDVHHSHQPSLYNQETHPAAANLPARFGTAGSMNPSIQRYPDNYFQPQPSDAGLPIFPTRERFNPYASIFEHPLRSPGIPGPEIRRFDSALSADNVPIVGIGFGMRPSPSSTRRLAEQFPPKIGSYPHESFAEVTPDSKTQLVREPVAGAPYDPLFDSIEQSSDTSKMRVEEQNSGINDTGSASKLNLHKPAKFGSKKRRRGSVTELKAEVDELGEVATDADAGGVENESPQLLDKDWSPGIHFDEGETNVGEIEINQVRSPSKSKKNRDSRSMRLFKIALADFAKEVLKPSWRQGNLSKEAFKTIVKKTVDKVAGAVPSHHIPKSQVKINQYVDSSQRKLTKLVMGYVDKYVKM</sequence>
<feature type="region of interest" description="Disordered" evidence="3">
    <location>
        <begin position="819"/>
        <end position="843"/>
    </location>
</feature>
<name>A0A8T3C6G5_DENNO</name>
<feature type="compositionally biased region" description="Polar residues" evidence="3">
    <location>
        <begin position="695"/>
        <end position="704"/>
    </location>
</feature>
<keyword evidence="2" id="KW-0862">Zinc</keyword>
<keyword evidence="1" id="KW-0507">mRNA processing</keyword>
<feature type="compositionally biased region" description="Basic residues" evidence="3">
    <location>
        <begin position="512"/>
        <end position="525"/>
    </location>
</feature>
<dbReference type="PROSITE" id="PS50103">
    <property type="entry name" value="ZF_C3H1"/>
    <property type="match status" value="1"/>
</dbReference>
<feature type="domain" description="C3H1-type" evidence="4">
    <location>
        <begin position="577"/>
        <end position="604"/>
    </location>
</feature>
<dbReference type="SMART" id="SM00356">
    <property type="entry name" value="ZnF_C3H1"/>
    <property type="match status" value="1"/>
</dbReference>
<evidence type="ECO:0000259" key="5">
    <source>
        <dbReference type="PROSITE" id="PS50128"/>
    </source>
</evidence>
<comment type="caution">
    <text evidence="6">The sequence shown here is derived from an EMBL/GenBank/DDBJ whole genome shotgun (WGS) entry which is preliminary data.</text>
</comment>
<evidence type="ECO:0000313" key="6">
    <source>
        <dbReference type="EMBL" id="KAI0525181.1"/>
    </source>
</evidence>
<feature type="compositionally biased region" description="Polar residues" evidence="3">
    <location>
        <begin position="1210"/>
        <end position="1222"/>
    </location>
</feature>
<feature type="region of interest" description="Disordered" evidence="3">
    <location>
        <begin position="254"/>
        <end position="299"/>
    </location>
</feature>
<feature type="region of interest" description="Disordered" evidence="3">
    <location>
        <begin position="498"/>
        <end position="575"/>
    </location>
</feature>
<dbReference type="PANTHER" id="PTHR36886:SF7">
    <property type="entry name" value="EXPRESSED PROTEIN"/>
    <property type="match status" value="1"/>
</dbReference>
<dbReference type="SMR" id="A0A8T3C6G5"/>
<dbReference type="GO" id="GO:0003723">
    <property type="term" value="F:RNA binding"/>
    <property type="evidence" value="ECO:0007669"/>
    <property type="project" value="InterPro"/>
</dbReference>